<dbReference type="EMBL" id="AAVN02000002">
    <property type="protein sequence ID" value="EBA40085.1"/>
    <property type="molecule type" value="Genomic_DNA"/>
</dbReference>
<protein>
    <submittedName>
        <fullName evidence="1">Uncharacterized protein</fullName>
    </submittedName>
</protein>
<evidence type="ECO:0000313" key="2">
    <source>
        <dbReference type="Proteomes" id="UP000002979"/>
    </source>
</evidence>
<gene>
    <name evidence="1" type="ORF">COLAER_00609</name>
</gene>
<sequence>MLVAFMLSMPIFMRGYEKPHATGTENESAIAFLRSMGLLLLQNGFVKRILLSDVDVVKRMYLQYD</sequence>
<comment type="caution">
    <text evidence="1">The sequence shown here is derived from an EMBL/GenBank/DDBJ whole genome shotgun (WGS) entry which is preliminary data.</text>
</comment>
<name>A4E868_COLAA</name>
<dbReference type="Proteomes" id="UP000002979">
    <property type="component" value="Unassembled WGS sequence"/>
</dbReference>
<accession>A4E868</accession>
<reference evidence="1 2" key="1">
    <citation type="submission" date="2007-01" db="EMBL/GenBank/DDBJ databases">
        <title>Draft genome sequence of Collinsella aerofaciens (ATCC 25986).</title>
        <authorList>
            <person name="Sudarsanam P."/>
            <person name="Ley R."/>
            <person name="Guruge J."/>
            <person name="Turnbaugh P.J."/>
            <person name="Mahowald M."/>
            <person name="Liep D."/>
            <person name="Gordon J."/>
        </authorList>
    </citation>
    <scope>NUCLEOTIDE SEQUENCE [LARGE SCALE GENOMIC DNA]</scope>
    <source>
        <strain evidence="2">ATCC 25986 / DSM 3979 / JCM 10188 / KCTC 3647 / NCTC 11838 / VPI 1003</strain>
    </source>
</reference>
<dbReference type="AlphaFoldDB" id="A4E868"/>
<reference evidence="1 2" key="2">
    <citation type="submission" date="2007-04" db="EMBL/GenBank/DDBJ databases">
        <authorList>
            <person name="Fulton L."/>
            <person name="Clifton S."/>
            <person name="Fulton B."/>
            <person name="Xu J."/>
            <person name="Minx P."/>
            <person name="Mardis E.R."/>
            <person name="Wilson R.K."/>
        </authorList>
    </citation>
    <scope>NUCLEOTIDE SEQUENCE [LARGE SCALE GENOMIC DNA]</scope>
    <source>
        <strain evidence="2">ATCC 25986 / DSM 3979 / JCM 10188 / KCTC 3647 / NCTC 11838 / VPI 1003</strain>
    </source>
</reference>
<evidence type="ECO:0000313" key="1">
    <source>
        <dbReference type="EMBL" id="EBA40085.1"/>
    </source>
</evidence>
<proteinExistence type="predicted"/>
<organism evidence="1 2">
    <name type="scientific">Collinsella aerofaciens (strain ATCC 25986 / DSM 3979 / JCM 10188 / KCTC 3647 / NCTC 11838 / VPI 1003)</name>
    <dbReference type="NCBI Taxonomy" id="411903"/>
    <lineage>
        <taxon>Bacteria</taxon>
        <taxon>Bacillati</taxon>
        <taxon>Actinomycetota</taxon>
        <taxon>Coriobacteriia</taxon>
        <taxon>Coriobacteriales</taxon>
        <taxon>Coriobacteriaceae</taxon>
        <taxon>Collinsella</taxon>
    </lineage>
</organism>